<feature type="transmembrane region" description="Helical" evidence="13">
    <location>
        <begin position="94"/>
        <end position="116"/>
    </location>
</feature>
<organism evidence="14 15">
    <name type="scientific">Ideonella lacteola</name>
    <dbReference type="NCBI Taxonomy" id="2984193"/>
    <lineage>
        <taxon>Bacteria</taxon>
        <taxon>Pseudomonadati</taxon>
        <taxon>Pseudomonadota</taxon>
        <taxon>Betaproteobacteria</taxon>
        <taxon>Burkholderiales</taxon>
        <taxon>Sphaerotilaceae</taxon>
        <taxon>Ideonella</taxon>
    </lineage>
</organism>
<dbReference type="EMBL" id="JBBUTG010000002">
    <property type="protein sequence ID" value="MEK8030186.1"/>
    <property type="molecule type" value="Genomic_DNA"/>
</dbReference>
<evidence type="ECO:0000256" key="4">
    <source>
        <dbReference type="ARBA" id="ARBA00016452"/>
    </source>
</evidence>
<feature type="transmembrane region" description="Helical" evidence="13">
    <location>
        <begin position="16"/>
        <end position="38"/>
    </location>
</feature>
<evidence type="ECO:0000313" key="15">
    <source>
        <dbReference type="Proteomes" id="UP001371218"/>
    </source>
</evidence>
<evidence type="ECO:0000256" key="8">
    <source>
        <dbReference type="ARBA" id="ARBA00022692"/>
    </source>
</evidence>
<keyword evidence="5 12" id="KW-0813">Transport</keyword>
<proteinExistence type="inferred from homology"/>
<dbReference type="PANTHER" id="PTHR30070">
    <property type="entry name" value="HEME EXPORTER PROTEIN B"/>
    <property type="match status" value="1"/>
</dbReference>
<keyword evidence="11 12" id="KW-0472">Membrane</keyword>
<evidence type="ECO:0000256" key="13">
    <source>
        <dbReference type="SAM" id="Phobius"/>
    </source>
</evidence>
<feature type="transmembrane region" description="Helical" evidence="13">
    <location>
        <begin position="122"/>
        <end position="149"/>
    </location>
</feature>
<evidence type="ECO:0000256" key="2">
    <source>
        <dbReference type="ARBA" id="ARBA00004429"/>
    </source>
</evidence>
<feature type="transmembrane region" description="Helical" evidence="13">
    <location>
        <begin position="50"/>
        <end position="73"/>
    </location>
</feature>
<dbReference type="Pfam" id="PF03379">
    <property type="entry name" value="CcmB"/>
    <property type="match status" value="1"/>
</dbReference>
<dbReference type="Proteomes" id="UP001371218">
    <property type="component" value="Unassembled WGS sequence"/>
</dbReference>
<keyword evidence="10 13" id="KW-1133">Transmembrane helix</keyword>
<feature type="transmembrane region" description="Helical" evidence="13">
    <location>
        <begin position="193"/>
        <end position="215"/>
    </location>
</feature>
<comment type="subcellular location">
    <subcellularLocation>
        <location evidence="2">Cell inner membrane</location>
        <topology evidence="2">Multi-pass membrane protein</topology>
    </subcellularLocation>
</comment>
<evidence type="ECO:0000256" key="9">
    <source>
        <dbReference type="ARBA" id="ARBA00022748"/>
    </source>
</evidence>
<evidence type="ECO:0000256" key="6">
    <source>
        <dbReference type="ARBA" id="ARBA00022475"/>
    </source>
</evidence>
<evidence type="ECO:0000256" key="5">
    <source>
        <dbReference type="ARBA" id="ARBA00022448"/>
    </source>
</evidence>
<protein>
    <recommendedName>
        <fullName evidence="4 12">Heme exporter protein B</fullName>
    </recommendedName>
</protein>
<evidence type="ECO:0000256" key="3">
    <source>
        <dbReference type="ARBA" id="ARBA00010544"/>
    </source>
</evidence>
<keyword evidence="9 12" id="KW-0201">Cytochrome c-type biogenesis</keyword>
<evidence type="ECO:0000313" key="14">
    <source>
        <dbReference type="EMBL" id="MEK8030186.1"/>
    </source>
</evidence>
<keyword evidence="8 13" id="KW-0812">Transmembrane</keyword>
<feature type="transmembrane region" description="Helical" evidence="13">
    <location>
        <begin position="156"/>
        <end position="181"/>
    </location>
</feature>
<keyword evidence="7 12" id="KW-0997">Cell inner membrane</keyword>
<dbReference type="InterPro" id="IPR026031">
    <property type="entry name" value="Cyt_c_CcmB_bac"/>
</dbReference>
<evidence type="ECO:0000256" key="11">
    <source>
        <dbReference type="ARBA" id="ARBA00023136"/>
    </source>
</evidence>
<sequence length="217" mass="22047">MNLLARDLRAAARHRIGWLLPLAFFVASVSLFPLGIGAEPALLRRVAPGVVWACSLLAMLLAVQGMFSTDLADGSLEQMLLGQRSMTRLVAERVLGQWLLGGAPLVCLAPLAGLAFGLPGPAAGTLMLSLLLGTPVTALLGALGAALALGLRHGSALVFLLVLPLAMPTLVFGSGAVLAALNGEPAEAGLSLQAALLILTALGAPPLTAAALRIAME</sequence>
<comment type="function">
    <text evidence="1 12">Required for the export of heme to the periplasm for the biogenesis of c-type cytochromes.</text>
</comment>
<evidence type="ECO:0000256" key="1">
    <source>
        <dbReference type="ARBA" id="ARBA00002442"/>
    </source>
</evidence>
<reference evidence="14 15" key="1">
    <citation type="submission" date="2024-04" db="EMBL/GenBank/DDBJ databases">
        <title>Novel species of the genus Ideonella isolated from streams.</title>
        <authorList>
            <person name="Lu H."/>
        </authorList>
    </citation>
    <scope>NUCLEOTIDE SEQUENCE [LARGE SCALE GENOMIC DNA]</scope>
    <source>
        <strain evidence="14 15">DXS29W</strain>
    </source>
</reference>
<name>A0ABU9BK32_9BURK</name>
<dbReference type="InterPro" id="IPR003544">
    <property type="entry name" value="Cyt_c_biogenesis_CcmB"/>
</dbReference>
<dbReference type="NCBIfam" id="TIGR01190">
    <property type="entry name" value="ccmB"/>
    <property type="match status" value="1"/>
</dbReference>
<accession>A0ABU9BK32</accession>
<dbReference type="PIRSF" id="PIRSF002764">
    <property type="entry name" value="CcmB"/>
    <property type="match status" value="1"/>
</dbReference>
<comment type="caution">
    <text evidence="14">The sequence shown here is derived from an EMBL/GenBank/DDBJ whole genome shotgun (WGS) entry which is preliminary data.</text>
</comment>
<dbReference type="PRINTS" id="PR01414">
    <property type="entry name" value="CCMBBIOGNSIS"/>
</dbReference>
<evidence type="ECO:0000256" key="12">
    <source>
        <dbReference type="PIRNR" id="PIRNR002764"/>
    </source>
</evidence>
<keyword evidence="15" id="KW-1185">Reference proteome</keyword>
<keyword evidence="6 12" id="KW-1003">Cell membrane</keyword>
<dbReference type="RefSeq" id="WP_341424535.1">
    <property type="nucleotide sequence ID" value="NZ_JBBUTG010000002.1"/>
</dbReference>
<dbReference type="PANTHER" id="PTHR30070:SF1">
    <property type="entry name" value="CYTOCHROME C BIOGENESIS B-RELATED"/>
    <property type="match status" value="1"/>
</dbReference>
<evidence type="ECO:0000256" key="7">
    <source>
        <dbReference type="ARBA" id="ARBA00022519"/>
    </source>
</evidence>
<comment type="similarity">
    <text evidence="3 12">Belongs to the CcmB/CycW/HelB family.</text>
</comment>
<gene>
    <name evidence="14" type="primary">ccmB</name>
    <name evidence="14" type="ORF">AACH06_05065</name>
</gene>
<evidence type="ECO:0000256" key="10">
    <source>
        <dbReference type="ARBA" id="ARBA00022989"/>
    </source>
</evidence>